<organism evidence="1 2">
    <name type="scientific">Stephania yunnanensis</name>
    <dbReference type="NCBI Taxonomy" id="152371"/>
    <lineage>
        <taxon>Eukaryota</taxon>
        <taxon>Viridiplantae</taxon>
        <taxon>Streptophyta</taxon>
        <taxon>Embryophyta</taxon>
        <taxon>Tracheophyta</taxon>
        <taxon>Spermatophyta</taxon>
        <taxon>Magnoliopsida</taxon>
        <taxon>Ranunculales</taxon>
        <taxon>Menispermaceae</taxon>
        <taxon>Menispermoideae</taxon>
        <taxon>Cissampelideae</taxon>
        <taxon>Stephania</taxon>
    </lineage>
</organism>
<keyword evidence="2" id="KW-1185">Reference proteome</keyword>
<dbReference type="EMBL" id="JBBNAF010000006">
    <property type="protein sequence ID" value="KAK9135954.1"/>
    <property type="molecule type" value="Genomic_DNA"/>
</dbReference>
<dbReference type="Proteomes" id="UP001420932">
    <property type="component" value="Unassembled WGS sequence"/>
</dbReference>
<dbReference type="AlphaFoldDB" id="A0AAP0PAF5"/>
<evidence type="ECO:0000313" key="2">
    <source>
        <dbReference type="Proteomes" id="UP001420932"/>
    </source>
</evidence>
<proteinExistence type="predicted"/>
<comment type="caution">
    <text evidence="1">The sequence shown here is derived from an EMBL/GenBank/DDBJ whole genome shotgun (WGS) entry which is preliminary data.</text>
</comment>
<name>A0AAP0PAF5_9MAGN</name>
<gene>
    <name evidence="1" type="ORF">Syun_015284</name>
</gene>
<protein>
    <submittedName>
        <fullName evidence="1">Uncharacterized protein</fullName>
    </submittedName>
</protein>
<sequence length="123" mass="12998">MDEWMDQSDLFGGDFKLVRQDEVNDELRGDRGKVGLGLHEVKRGIGGSMSGINFFHALTNVDSMDCSADGLLQKARTEVLIVAAAVADNGDGGQGDDGVDARANRECEKHSVVAGRGCSDDGA</sequence>
<reference evidence="1 2" key="1">
    <citation type="submission" date="2024-01" db="EMBL/GenBank/DDBJ databases">
        <title>Genome assemblies of Stephania.</title>
        <authorList>
            <person name="Yang L."/>
        </authorList>
    </citation>
    <scope>NUCLEOTIDE SEQUENCE [LARGE SCALE GENOMIC DNA]</scope>
    <source>
        <strain evidence="1">YNDBR</strain>
        <tissue evidence="1">Leaf</tissue>
    </source>
</reference>
<evidence type="ECO:0000313" key="1">
    <source>
        <dbReference type="EMBL" id="KAK9135954.1"/>
    </source>
</evidence>
<accession>A0AAP0PAF5</accession>